<evidence type="ECO:0000313" key="3">
    <source>
        <dbReference type="Proteomes" id="UP000677054"/>
    </source>
</evidence>
<reference evidence="2" key="1">
    <citation type="submission" date="2020-11" db="EMBL/GenBank/DDBJ databases">
        <authorList>
            <person name="Tran Van P."/>
        </authorList>
    </citation>
    <scope>NUCLEOTIDE SEQUENCE</scope>
</reference>
<protein>
    <submittedName>
        <fullName evidence="2">Uncharacterized protein</fullName>
    </submittedName>
</protein>
<dbReference type="EMBL" id="LR903707">
    <property type="protein sequence ID" value="CAD7252193.1"/>
    <property type="molecule type" value="Genomic_DNA"/>
</dbReference>
<dbReference type="AlphaFoldDB" id="A0A7R9ADI7"/>
<evidence type="ECO:0000256" key="1">
    <source>
        <dbReference type="SAM" id="MobiDB-lite"/>
    </source>
</evidence>
<keyword evidence="3" id="KW-1185">Reference proteome</keyword>
<feature type="region of interest" description="Disordered" evidence="1">
    <location>
        <begin position="1"/>
        <end position="30"/>
    </location>
</feature>
<name>A0A7R9ADI7_9CRUS</name>
<organism evidence="2">
    <name type="scientific">Darwinula stevensoni</name>
    <dbReference type="NCBI Taxonomy" id="69355"/>
    <lineage>
        <taxon>Eukaryota</taxon>
        <taxon>Metazoa</taxon>
        <taxon>Ecdysozoa</taxon>
        <taxon>Arthropoda</taxon>
        <taxon>Crustacea</taxon>
        <taxon>Oligostraca</taxon>
        <taxon>Ostracoda</taxon>
        <taxon>Podocopa</taxon>
        <taxon>Podocopida</taxon>
        <taxon>Darwinulocopina</taxon>
        <taxon>Darwinuloidea</taxon>
        <taxon>Darwinulidae</taxon>
        <taxon>Darwinula</taxon>
    </lineage>
</organism>
<feature type="region of interest" description="Disordered" evidence="1">
    <location>
        <begin position="86"/>
        <end position="106"/>
    </location>
</feature>
<dbReference type="EMBL" id="CAJPEV010004190">
    <property type="protein sequence ID" value="CAG0901347.1"/>
    <property type="molecule type" value="Genomic_DNA"/>
</dbReference>
<evidence type="ECO:0000313" key="2">
    <source>
        <dbReference type="EMBL" id="CAD7252193.1"/>
    </source>
</evidence>
<gene>
    <name evidence="2" type="ORF">DSTB1V02_LOCUS11951</name>
</gene>
<accession>A0A7R9ADI7</accession>
<dbReference type="Proteomes" id="UP000677054">
    <property type="component" value="Unassembled WGS sequence"/>
</dbReference>
<sequence length="106" mass="10850">MGFALTNDTGTYTNWDSNQPDKTSGSICMGTDLSAAPPRWTSLPSFLFDPIGAGRADETGAQATGSGLALGSATAFAFGTALGSPSTKMASNNTRNTNLKPCSSHQ</sequence>
<feature type="compositionally biased region" description="Polar residues" evidence="1">
    <location>
        <begin position="1"/>
        <end position="26"/>
    </location>
</feature>
<proteinExistence type="predicted"/>